<comment type="caution">
    <text evidence="2">The sequence shown here is derived from an EMBL/GenBank/DDBJ whole genome shotgun (WGS) entry which is preliminary data.</text>
</comment>
<dbReference type="InterPro" id="IPR008972">
    <property type="entry name" value="Cupredoxin"/>
</dbReference>
<protein>
    <recommendedName>
        <fullName evidence="4">Extracellular serine-rich protein</fullName>
    </recommendedName>
</protein>
<dbReference type="PANTHER" id="PTHR34883">
    <property type="entry name" value="SERINE-RICH PROTEIN, PUTATIVE-RELATED-RELATED"/>
    <property type="match status" value="1"/>
</dbReference>
<organism evidence="2 3">
    <name type="scientific">Marasmiellus scandens</name>
    <dbReference type="NCBI Taxonomy" id="2682957"/>
    <lineage>
        <taxon>Eukaryota</taxon>
        <taxon>Fungi</taxon>
        <taxon>Dikarya</taxon>
        <taxon>Basidiomycota</taxon>
        <taxon>Agaricomycotina</taxon>
        <taxon>Agaricomycetes</taxon>
        <taxon>Agaricomycetidae</taxon>
        <taxon>Agaricales</taxon>
        <taxon>Marasmiineae</taxon>
        <taxon>Omphalotaceae</taxon>
        <taxon>Marasmiellus</taxon>
    </lineage>
</organism>
<sequence length="140" mass="14786">MRFTSLATAVALAVLPSAFAANWDVSVGANNQFAYSPTTITPAVGDTVTFTFFTRNHTATTTDFNNPCPPPPGGVGPGAFDTGFHVSTDAPVVITIEDTDPHFVSCMQAAGAHCRLGMTLAINPTDDQTYEEFLNNARNS</sequence>
<dbReference type="PANTHER" id="PTHR34883:SF15">
    <property type="entry name" value="EXTRACELLULAR SERINE-RICH PROTEIN"/>
    <property type="match status" value="1"/>
</dbReference>
<accession>A0ABR1JUX7</accession>
<evidence type="ECO:0000313" key="2">
    <source>
        <dbReference type="EMBL" id="KAK7467385.1"/>
    </source>
</evidence>
<keyword evidence="3" id="KW-1185">Reference proteome</keyword>
<name>A0ABR1JUX7_9AGAR</name>
<dbReference type="Gene3D" id="2.60.40.420">
    <property type="entry name" value="Cupredoxins - blue copper proteins"/>
    <property type="match status" value="1"/>
</dbReference>
<evidence type="ECO:0000256" key="1">
    <source>
        <dbReference type="SAM" id="SignalP"/>
    </source>
</evidence>
<evidence type="ECO:0008006" key="4">
    <source>
        <dbReference type="Google" id="ProtNLM"/>
    </source>
</evidence>
<reference evidence="2 3" key="1">
    <citation type="submission" date="2024-01" db="EMBL/GenBank/DDBJ databases">
        <title>A draft genome for the cacao thread blight pathogen Marasmiellus scandens.</title>
        <authorList>
            <person name="Baruah I.K."/>
            <person name="Leung J."/>
            <person name="Bukari Y."/>
            <person name="Amoako-Attah I."/>
            <person name="Meinhardt L.W."/>
            <person name="Bailey B.A."/>
            <person name="Cohen S.P."/>
        </authorList>
    </citation>
    <scope>NUCLEOTIDE SEQUENCE [LARGE SCALE GENOMIC DNA]</scope>
    <source>
        <strain evidence="2 3">GH-19</strain>
    </source>
</reference>
<evidence type="ECO:0000313" key="3">
    <source>
        <dbReference type="Proteomes" id="UP001498398"/>
    </source>
</evidence>
<proteinExistence type="predicted"/>
<dbReference type="Proteomes" id="UP001498398">
    <property type="component" value="Unassembled WGS sequence"/>
</dbReference>
<gene>
    <name evidence="2" type="ORF">VKT23_004441</name>
</gene>
<dbReference type="SUPFAM" id="SSF49503">
    <property type="entry name" value="Cupredoxins"/>
    <property type="match status" value="1"/>
</dbReference>
<dbReference type="EMBL" id="JBANRG010000004">
    <property type="protein sequence ID" value="KAK7467385.1"/>
    <property type="molecule type" value="Genomic_DNA"/>
</dbReference>
<feature type="chain" id="PRO_5046420041" description="Extracellular serine-rich protein" evidence="1">
    <location>
        <begin position="21"/>
        <end position="140"/>
    </location>
</feature>
<keyword evidence="1" id="KW-0732">Signal</keyword>
<feature type="signal peptide" evidence="1">
    <location>
        <begin position="1"/>
        <end position="20"/>
    </location>
</feature>
<dbReference type="InterPro" id="IPR052953">
    <property type="entry name" value="Ser-rich/MCO-related"/>
</dbReference>